<evidence type="ECO:0000313" key="2">
    <source>
        <dbReference type="Proteomes" id="UP001500979"/>
    </source>
</evidence>
<evidence type="ECO:0008006" key="3">
    <source>
        <dbReference type="Google" id="ProtNLM"/>
    </source>
</evidence>
<protein>
    <recommendedName>
        <fullName evidence="3">AbiEi antitoxin C-terminal domain-containing protein</fullName>
    </recommendedName>
</protein>
<dbReference type="RefSeq" id="WP_344678606.1">
    <property type="nucleotide sequence ID" value="NZ_BAAAUX010000006.1"/>
</dbReference>
<sequence length="208" mass="22401">MSPNTRTSSVIDHGAMTRPDAERLFGAADLDAALRDRSWVEPWPGVVVPGDREHDPRTRASAALLRAGPTAVLSGATAAAMHGCTAAADDIVHVTIPYYREKRSSPGLVIHQSWVREDDVVELDGLRVHALDVAIADLLCTGPQRMALACLEQALAGLGEQAPRFRALVEERLARRRDRRGTKQAAGLLGLAWSKPPVPGELVRIGGR</sequence>
<reference evidence="1 2" key="1">
    <citation type="journal article" date="2019" name="Int. J. Syst. Evol. Microbiol.">
        <title>The Global Catalogue of Microorganisms (GCM) 10K type strain sequencing project: providing services to taxonomists for standard genome sequencing and annotation.</title>
        <authorList>
            <consortium name="The Broad Institute Genomics Platform"/>
            <consortium name="The Broad Institute Genome Sequencing Center for Infectious Disease"/>
            <person name="Wu L."/>
            <person name="Ma J."/>
        </authorList>
    </citation>
    <scope>NUCLEOTIDE SEQUENCE [LARGE SCALE GENOMIC DNA]</scope>
    <source>
        <strain evidence="1 2">JCM 9383</strain>
    </source>
</reference>
<organism evidence="1 2">
    <name type="scientific">Saccharopolyspora taberi</name>
    <dbReference type="NCBI Taxonomy" id="60895"/>
    <lineage>
        <taxon>Bacteria</taxon>
        <taxon>Bacillati</taxon>
        <taxon>Actinomycetota</taxon>
        <taxon>Actinomycetes</taxon>
        <taxon>Pseudonocardiales</taxon>
        <taxon>Pseudonocardiaceae</taxon>
        <taxon>Saccharopolyspora</taxon>
    </lineage>
</organism>
<accession>A0ABN3V6Z3</accession>
<keyword evidence="2" id="KW-1185">Reference proteome</keyword>
<proteinExistence type="predicted"/>
<dbReference type="Proteomes" id="UP001500979">
    <property type="component" value="Unassembled WGS sequence"/>
</dbReference>
<comment type="caution">
    <text evidence="1">The sequence shown here is derived from an EMBL/GenBank/DDBJ whole genome shotgun (WGS) entry which is preliminary data.</text>
</comment>
<gene>
    <name evidence="1" type="ORF">GCM10010470_13940</name>
</gene>
<dbReference type="EMBL" id="BAAAUX010000006">
    <property type="protein sequence ID" value="GAA2781258.1"/>
    <property type="molecule type" value="Genomic_DNA"/>
</dbReference>
<evidence type="ECO:0000313" key="1">
    <source>
        <dbReference type="EMBL" id="GAA2781258.1"/>
    </source>
</evidence>
<name>A0ABN3V6Z3_9PSEU</name>